<name>A0A0A9DW76_ARUDO</name>
<organism evidence="1">
    <name type="scientific">Arundo donax</name>
    <name type="common">Giant reed</name>
    <name type="synonym">Donax arundinaceus</name>
    <dbReference type="NCBI Taxonomy" id="35708"/>
    <lineage>
        <taxon>Eukaryota</taxon>
        <taxon>Viridiplantae</taxon>
        <taxon>Streptophyta</taxon>
        <taxon>Embryophyta</taxon>
        <taxon>Tracheophyta</taxon>
        <taxon>Spermatophyta</taxon>
        <taxon>Magnoliopsida</taxon>
        <taxon>Liliopsida</taxon>
        <taxon>Poales</taxon>
        <taxon>Poaceae</taxon>
        <taxon>PACMAD clade</taxon>
        <taxon>Arundinoideae</taxon>
        <taxon>Arundineae</taxon>
        <taxon>Arundo</taxon>
    </lineage>
</organism>
<accession>A0A0A9DW76</accession>
<dbReference type="AlphaFoldDB" id="A0A0A9DW76"/>
<protein>
    <submittedName>
        <fullName evidence="1">Uncharacterized protein</fullName>
    </submittedName>
</protein>
<reference evidence="1" key="2">
    <citation type="journal article" date="2015" name="Data Brief">
        <title>Shoot transcriptome of the giant reed, Arundo donax.</title>
        <authorList>
            <person name="Barrero R.A."/>
            <person name="Guerrero F.D."/>
            <person name="Moolhuijzen P."/>
            <person name="Goolsby J.A."/>
            <person name="Tidwell J."/>
            <person name="Bellgard S.E."/>
            <person name="Bellgard M.I."/>
        </authorList>
    </citation>
    <scope>NUCLEOTIDE SEQUENCE</scope>
    <source>
        <tissue evidence="1">Shoot tissue taken approximately 20 cm above the soil surface</tissue>
    </source>
</reference>
<dbReference type="EMBL" id="GBRH01205859">
    <property type="protein sequence ID" value="JAD92036.1"/>
    <property type="molecule type" value="Transcribed_RNA"/>
</dbReference>
<evidence type="ECO:0000313" key="1">
    <source>
        <dbReference type="EMBL" id="JAD92036.1"/>
    </source>
</evidence>
<sequence>MVILLFNFSPVPSERCIENVIQCEVQMWVKSYMSFDTLNGTFQFNDLCNGTEQYYYLLLFLTKSDHVPVWDKTMHRTKANLPACFGRTTGRF</sequence>
<proteinExistence type="predicted"/>
<reference evidence="1" key="1">
    <citation type="submission" date="2014-09" db="EMBL/GenBank/DDBJ databases">
        <authorList>
            <person name="Magalhaes I.L.F."/>
            <person name="Oliveira U."/>
            <person name="Santos F.R."/>
            <person name="Vidigal T.H.D.A."/>
            <person name="Brescovit A.D."/>
            <person name="Santos A.J."/>
        </authorList>
    </citation>
    <scope>NUCLEOTIDE SEQUENCE</scope>
    <source>
        <tissue evidence="1">Shoot tissue taken approximately 20 cm above the soil surface</tissue>
    </source>
</reference>